<name>A0A2P5VQD7_GOSBA</name>
<dbReference type="AlphaFoldDB" id="A0A2P5VQD7"/>
<organism evidence="1 2">
    <name type="scientific">Gossypium barbadense</name>
    <name type="common">Sea Island cotton</name>
    <name type="synonym">Hibiscus barbadensis</name>
    <dbReference type="NCBI Taxonomy" id="3634"/>
    <lineage>
        <taxon>Eukaryota</taxon>
        <taxon>Viridiplantae</taxon>
        <taxon>Streptophyta</taxon>
        <taxon>Embryophyta</taxon>
        <taxon>Tracheophyta</taxon>
        <taxon>Spermatophyta</taxon>
        <taxon>Magnoliopsida</taxon>
        <taxon>eudicotyledons</taxon>
        <taxon>Gunneridae</taxon>
        <taxon>Pentapetalae</taxon>
        <taxon>rosids</taxon>
        <taxon>malvids</taxon>
        <taxon>Malvales</taxon>
        <taxon>Malvaceae</taxon>
        <taxon>Malvoideae</taxon>
        <taxon>Gossypium</taxon>
    </lineage>
</organism>
<gene>
    <name evidence="1" type="ORF">GOBAR_AA39652</name>
</gene>
<dbReference type="EMBL" id="KZ671526">
    <property type="protein sequence ID" value="PPR81062.1"/>
    <property type="molecule type" value="Genomic_DNA"/>
</dbReference>
<sequence>MKLQHELGKRAVVAKSVGPRVVGGHHQECPHRPPLGRLGETILGRGGSSAPLDHPHAKHARDAFWIHLPSRCSGLLLKVGLKVFGRALFGSLVETLREGDEFSRLDVWKIRLPSFSSRLRV</sequence>
<accession>A0A2P5VQD7</accession>
<evidence type="ECO:0000313" key="2">
    <source>
        <dbReference type="Proteomes" id="UP000239757"/>
    </source>
</evidence>
<reference evidence="1 2" key="1">
    <citation type="submission" date="2015-01" db="EMBL/GenBank/DDBJ databases">
        <title>Genome of allotetraploid Gossypium barbadense reveals genomic plasticity and fiber elongation in cotton evolution.</title>
        <authorList>
            <person name="Chen X."/>
            <person name="Liu X."/>
            <person name="Zhao B."/>
            <person name="Zheng H."/>
            <person name="Hu Y."/>
            <person name="Lu G."/>
            <person name="Yang C."/>
            <person name="Chen J."/>
            <person name="Shan C."/>
            <person name="Zhang L."/>
            <person name="Zhou Y."/>
            <person name="Wang L."/>
            <person name="Guo W."/>
            <person name="Bai Y."/>
            <person name="Ruan J."/>
            <person name="Shangguan X."/>
            <person name="Mao Y."/>
            <person name="Jiang J."/>
            <person name="Zhu Y."/>
            <person name="Lei J."/>
            <person name="Kang H."/>
            <person name="Chen S."/>
            <person name="He X."/>
            <person name="Wang R."/>
            <person name="Wang Y."/>
            <person name="Chen J."/>
            <person name="Wang L."/>
            <person name="Yu S."/>
            <person name="Wang B."/>
            <person name="Wei J."/>
            <person name="Song S."/>
            <person name="Lu X."/>
            <person name="Gao Z."/>
            <person name="Gu W."/>
            <person name="Deng X."/>
            <person name="Ma D."/>
            <person name="Wang S."/>
            <person name="Liang W."/>
            <person name="Fang L."/>
            <person name="Cai C."/>
            <person name="Zhu X."/>
            <person name="Zhou B."/>
            <person name="Zhang Y."/>
            <person name="Chen Z."/>
            <person name="Xu S."/>
            <person name="Zhu R."/>
            <person name="Wang S."/>
            <person name="Zhang T."/>
            <person name="Zhao G."/>
        </authorList>
    </citation>
    <scope>NUCLEOTIDE SEQUENCE [LARGE SCALE GENOMIC DNA]</scope>
    <source>
        <strain evidence="2">cv. Xinhai21</strain>
        <tissue evidence="1">Leaf</tissue>
    </source>
</reference>
<proteinExistence type="predicted"/>
<evidence type="ECO:0000313" key="1">
    <source>
        <dbReference type="EMBL" id="PPR81062.1"/>
    </source>
</evidence>
<dbReference type="Proteomes" id="UP000239757">
    <property type="component" value="Unassembled WGS sequence"/>
</dbReference>
<protein>
    <submittedName>
        <fullName evidence="1">Uncharacterized protein</fullName>
    </submittedName>
</protein>